<dbReference type="Gene3D" id="1.25.40.10">
    <property type="entry name" value="Tetratricopeptide repeat domain"/>
    <property type="match status" value="2"/>
</dbReference>
<dbReference type="PANTHER" id="PTHR43065:SF47">
    <property type="match status" value="1"/>
</dbReference>
<evidence type="ECO:0000313" key="4">
    <source>
        <dbReference type="EMBL" id="TDP71696.1"/>
    </source>
</evidence>
<feature type="domain" description="Histidine kinase" evidence="3">
    <location>
        <begin position="525"/>
        <end position="754"/>
    </location>
</feature>
<evidence type="ECO:0000256" key="1">
    <source>
        <dbReference type="ARBA" id="ARBA00000085"/>
    </source>
</evidence>
<dbReference type="InterPro" id="IPR019734">
    <property type="entry name" value="TPR_rpt"/>
</dbReference>
<keyword evidence="4" id="KW-0418">Kinase</keyword>
<dbReference type="OrthoDB" id="8728894at2"/>
<dbReference type="SUPFAM" id="SSF48452">
    <property type="entry name" value="TPR-like"/>
    <property type="match status" value="2"/>
</dbReference>
<dbReference type="PANTHER" id="PTHR43065">
    <property type="entry name" value="SENSOR HISTIDINE KINASE"/>
    <property type="match status" value="1"/>
</dbReference>
<dbReference type="PROSITE" id="PS50109">
    <property type="entry name" value="HIS_KIN"/>
    <property type="match status" value="1"/>
</dbReference>
<dbReference type="InterPro" id="IPR011990">
    <property type="entry name" value="TPR-like_helical_dom_sf"/>
</dbReference>
<dbReference type="SUPFAM" id="SSF55874">
    <property type="entry name" value="ATPase domain of HSP90 chaperone/DNA topoisomerase II/histidine kinase"/>
    <property type="match status" value="1"/>
</dbReference>
<dbReference type="InParanoid" id="A0A4R6QND9"/>
<dbReference type="SMART" id="SM00387">
    <property type="entry name" value="HATPase_c"/>
    <property type="match status" value="1"/>
</dbReference>
<organism evidence="4 5">
    <name type="scientific">Roseateles toxinivorans</name>
    <dbReference type="NCBI Taxonomy" id="270368"/>
    <lineage>
        <taxon>Bacteria</taxon>
        <taxon>Pseudomonadati</taxon>
        <taxon>Pseudomonadota</taxon>
        <taxon>Betaproteobacteria</taxon>
        <taxon>Burkholderiales</taxon>
        <taxon>Sphaerotilaceae</taxon>
        <taxon>Roseateles</taxon>
    </lineage>
</organism>
<sequence length="761" mass="83299">MQQSASDTQPGRAAALLARLEALALAHPMLALKPYERLEQQCTESRPAVALVALYGQFFVLERRGRAIELLERLGAGLELARARHLPAHAALLHEALGRIRYQRGEYGEATLHWSSAVDLAGLVGHVRIGVAARIGLGQLHYALNDWETGQRFHANADEMLSEVGDDYLQSKLCINLGVGLFNRNQFAAAELQFRKGQAAAQRARHRDYQAEALWHLSRCAEALGLHEQARLDCRQALAMAVRCGYTWLQAVASATLAELASTDADHQQAIAVAEHSLQLAKTLGARRLQSSAHKALARLYQASQQLPQALDHLWQHQAVEAELYRLSLPERLGALARFDLGHQSAEERLLNLSNRHWAVDSPADLLSAADEIREQVLALMRVDRLLFWWDVDGTGRFSSADAPGQWLSPDSCPGYLALLERTDGPLTLTDLRLHPCHAELQALSPGAKSRAELVIYQQQRPRAVLWLEHGHQARSWARTDVLNASHVAKIYERLLLSLDLAQAKQAKAEMEREKIASLGRLVAGIAHDVNTPIGVAITAASCLGDAARRMATLIASGRVSRSELLSLSEQMGASGELVERNLQRAAALVGDFKRIAVDQNTEERQTFELGEYLRSVVAVHGPALRKSGARVELEVEAGLRMTLPPGLLTQVFSNLIMNSLTHAFPQGQGGCIHISAERLGGEARLHYRDDGVGVSAEVRARMFEAFFTTRRGQGGSGLGMYMVQNIVKRLGGGVELLPSERGLCLALSLPLSDGPTPILA</sequence>
<dbReference type="RefSeq" id="WP_133701452.1">
    <property type="nucleotide sequence ID" value="NZ_SNXS01000003.1"/>
</dbReference>
<keyword evidence="4" id="KW-0808">Transferase</keyword>
<gene>
    <name evidence="4" type="ORF">DES47_103678</name>
</gene>
<dbReference type="Pfam" id="PF02518">
    <property type="entry name" value="HATPase_c"/>
    <property type="match status" value="1"/>
</dbReference>
<comment type="catalytic activity">
    <reaction evidence="1">
        <text>ATP + protein L-histidine = ADP + protein N-phospho-L-histidine.</text>
        <dbReference type="EC" id="2.7.13.3"/>
    </reaction>
</comment>
<name>A0A4R6QND9_9BURK</name>
<dbReference type="SMART" id="SM00028">
    <property type="entry name" value="TPR"/>
    <property type="match status" value="5"/>
</dbReference>
<dbReference type="EMBL" id="SNXS01000003">
    <property type="protein sequence ID" value="TDP71696.1"/>
    <property type="molecule type" value="Genomic_DNA"/>
</dbReference>
<dbReference type="PRINTS" id="PR00344">
    <property type="entry name" value="BCTRLSENSOR"/>
</dbReference>
<comment type="caution">
    <text evidence="4">The sequence shown here is derived from an EMBL/GenBank/DDBJ whole genome shotgun (WGS) entry which is preliminary data.</text>
</comment>
<dbReference type="InterPro" id="IPR003594">
    <property type="entry name" value="HATPase_dom"/>
</dbReference>
<evidence type="ECO:0000313" key="5">
    <source>
        <dbReference type="Proteomes" id="UP000295361"/>
    </source>
</evidence>
<protein>
    <recommendedName>
        <fullName evidence="2">histidine kinase</fullName>
        <ecNumber evidence="2">2.7.13.3</ecNumber>
    </recommendedName>
</protein>
<dbReference type="Proteomes" id="UP000295361">
    <property type="component" value="Unassembled WGS sequence"/>
</dbReference>
<dbReference type="GO" id="GO:0004673">
    <property type="term" value="F:protein histidine kinase activity"/>
    <property type="evidence" value="ECO:0007669"/>
    <property type="project" value="UniProtKB-EC"/>
</dbReference>
<dbReference type="InterPro" id="IPR036890">
    <property type="entry name" value="HATPase_C_sf"/>
</dbReference>
<dbReference type="Gene3D" id="3.30.565.10">
    <property type="entry name" value="Histidine kinase-like ATPase, C-terminal domain"/>
    <property type="match status" value="1"/>
</dbReference>
<reference evidence="4 5" key="1">
    <citation type="submission" date="2019-03" db="EMBL/GenBank/DDBJ databases">
        <title>Genomic Encyclopedia of Type Strains, Phase IV (KMG-IV): sequencing the most valuable type-strain genomes for metagenomic binning, comparative biology and taxonomic classification.</title>
        <authorList>
            <person name="Goeker M."/>
        </authorList>
    </citation>
    <scope>NUCLEOTIDE SEQUENCE [LARGE SCALE GENOMIC DNA]</scope>
    <source>
        <strain evidence="4 5">DSM 16998</strain>
    </source>
</reference>
<evidence type="ECO:0000259" key="3">
    <source>
        <dbReference type="PROSITE" id="PS50109"/>
    </source>
</evidence>
<proteinExistence type="predicted"/>
<dbReference type="Gene3D" id="1.10.287.130">
    <property type="match status" value="1"/>
</dbReference>
<dbReference type="EC" id="2.7.13.3" evidence="2"/>
<keyword evidence="5" id="KW-1185">Reference proteome</keyword>
<accession>A0A4R6QND9</accession>
<dbReference type="InterPro" id="IPR004358">
    <property type="entry name" value="Sig_transdc_His_kin-like_C"/>
</dbReference>
<evidence type="ECO:0000256" key="2">
    <source>
        <dbReference type="ARBA" id="ARBA00012438"/>
    </source>
</evidence>
<dbReference type="AlphaFoldDB" id="A0A4R6QND9"/>
<dbReference type="InterPro" id="IPR005467">
    <property type="entry name" value="His_kinase_dom"/>
</dbReference>